<gene>
    <name evidence="3" type="ORF">FB473_000391</name>
</gene>
<sequence>MSAAHDDLYSSTVVDAGGARVGPVGQVYLDDATGQPVYVTARMGLFGTREVFVPLAGAMLGEGLVRVPFPAEIIKQAPQVPSDRHLDPAEEAGVYRHYGLEFSVRSGAPGPDQAAPSPDGVTTGDDAPQG</sequence>
<comment type="caution">
    <text evidence="3">The sequence shown here is derived from an EMBL/GenBank/DDBJ whole genome shotgun (WGS) entry which is preliminary data.</text>
</comment>
<dbReference type="InterPro" id="IPR014747">
    <property type="entry name" value="Bac_photo_RC_H_C"/>
</dbReference>
<evidence type="ECO:0000313" key="3">
    <source>
        <dbReference type="EMBL" id="NIH55746.1"/>
    </source>
</evidence>
<keyword evidence="4" id="KW-1185">Reference proteome</keyword>
<protein>
    <recommendedName>
        <fullName evidence="2">PRC-barrel domain-containing protein</fullName>
    </recommendedName>
</protein>
<proteinExistence type="predicted"/>
<organism evidence="3 4">
    <name type="scientific">Brooklawnia cerclae</name>
    <dbReference type="NCBI Taxonomy" id="349934"/>
    <lineage>
        <taxon>Bacteria</taxon>
        <taxon>Bacillati</taxon>
        <taxon>Actinomycetota</taxon>
        <taxon>Actinomycetes</taxon>
        <taxon>Propionibacteriales</taxon>
        <taxon>Propionibacteriaceae</taxon>
        <taxon>Brooklawnia</taxon>
    </lineage>
</organism>
<evidence type="ECO:0000313" key="4">
    <source>
        <dbReference type="Proteomes" id="UP000749311"/>
    </source>
</evidence>
<dbReference type="SUPFAM" id="SSF50346">
    <property type="entry name" value="PRC-barrel domain"/>
    <property type="match status" value="1"/>
</dbReference>
<dbReference type="Gene3D" id="3.90.50.10">
    <property type="entry name" value="Photosynthetic Reaction Center, subunit H, domain 2"/>
    <property type="match status" value="1"/>
</dbReference>
<dbReference type="EMBL" id="JAAMOZ010000001">
    <property type="protein sequence ID" value="NIH55746.1"/>
    <property type="molecule type" value="Genomic_DNA"/>
</dbReference>
<dbReference type="RefSeq" id="WP_167164334.1">
    <property type="nucleotide sequence ID" value="NZ_BAAAOO010000017.1"/>
</dbReference>
<evidence type="ECO:0000256" key="1">
    <source>
        <dbReference type="SAM" id="MobiDB-lite"/>
    </source>
</evidence>
<evidence type="ECO:0000259" key="2">
    <source>
        <dbReference type="Pfam" id="PF05239"/>
    </source>
</evidence>
<dbReference type="InterPro" id="IPR027275">
    <property type="entry name" value="PRC-brl_dom"/>
</dbReference>
<reference evidence="3 4" key="1">
    <citation type="submission" date="2020-02" db="EMBL/GenBank/DDBJ databases">
        <title>Sequencing the genomes of 1000 actinobacteria strains.</title>
        <authorList>
            <person name="Klenk H.-P."/>
        </authorList>
    </citation>
    <scope>NUCLEOTIDE SEQUENCE [LARGE SCALE GENOMIC DNA]</scope>
    <source>
        <strain evidence="3 4">DSM 19609</strain>
    </source>
</reference>
<feature type="region of interest" description="Disordered" evidence="1">
    <location>
        <begin position="103"/>
        <end position="130"/>
    </location>
</feature>
<dbReference type="InterPro" id="IPR011033">
    <property type="entry name" value="PRC_barrel-like_sf"/>
</dbReference>
<name>A0ABX0SG93_9ACTN</name>
<feature type="domain" description="PRC-barrel" evidence="2">
    <location>
        <begin position="6"/>
        <end position="72"/>
    </location>
</feature>
<accession>A0ABX0SG93</accession>
<dbReference type="Pfam" id="PF05239">
    <property type="entry name" value="PRC"/>
    <property type="match status" value="1"/>
</dbReference>
<dbReference type="Proteomes" id="UP000749311">
    <property type="component" value="Unassembled WGS sequence"/>
</dbReference>